<keyword evidence="1" id="KW-0472">Membrane</keyword>
<name>A0A0E9WZN1_ANGAN</name>
<accession>A0A0E9WZN1</accession>
<dbReference type="AlphaFoldDB" id="A0A0E9WZN1"/>
<sequence length="99" mass="11358">MKSININIYFILSRFSFFPIGPFSPLCRSVIGDFVEWSGSFPCALCIWGILNGHRSLSRYIQYNVDIYMLPGMCTTLLLEATLSFLLLQIEMSIYELCL</sequence>
<keyword evidence="1" id="KW-0812">Transmembrane</keyword>
<dbReference type="EMBL" id="GBXM01012635">
    <property type="protein sequence ID" value="JAH95942.1"/>
    <property type="molecule type" value="Transcribed_RNA"/>
</dbReference>
<feature type="transmembrane region" description="Helical" evidence="1">
    <location>
        <begin position="67"/>
        <end position="88"/>
    </location>
</feature>
<organism evidence="2">
    <name type="scientific">Anguilla anguilla</name>
    <name type="common">European freshwater eel</name>
    <name type="synonym">Muraena anguilla</name>
    <dbReference type="NCBI Taxonomy" id="7936"/>
    <lineage>
        <taxon>Eukaryota</taxon>
        <taxon>Metazoa</taxon>
        <taxon>Chordata</taxon>
        <taxon>Craniata</taxon>
        <taxon>Vertebrata</taxon>
        <taxon>Euteleostomi</taxon>
        <taxon>Actinopterygii</taxon>
        <taxon>Neopterygii</taxon>
        <taxon>Teleostei</taxon>
        <taxon>Anguilliformes</taxon>
        <taxon>Anguillidae</taxon>
        <taxon>Anguilla</taxon>
    </lineage>
</organism>
<evidence type="ECO:0000256" key="1">
    <source>
        <dbReference type="SAM" id="Phobius"/>
    </source>
</evidence>
<evidence type="ECO:0000313" key="2">
    <source>
        <dbReference type="EMBL" id="JAH95942.1"/>
    </source>
</evidence>
<reference evidence="2" key="2">
    <citation type="journal article" date="2015" name="Fish Shellfish Immunol.">
        <title>Early steps in the European eel (Anguilla anguilla)-Vibrio vulnificus interaction in the gills: Role of the RtxA13 toxin.</title>
        <authorList>
            <person name="Callol A."/>
            <person name="Pajuelo D."/>
            <person name="Ebbesson L."/>
            <person name="Teles M."/>
            <person name="MacKenzie S."/>
            <person name="Amaro C."/>
        </authorList>
    </citation>
    <scope>NUCLEOTIDE SEQUENCE</scope>
</reference>
<proteinExistence type="predicted"/>
<protein>
    <submittedName>
        <fullName evidence="2">Uncharacterized protein</fullName>
    </submittedName>
</protein>
<reference evidence="2" key="1">
    <citation type="submission" date="2014-11" db="EMBL/GenBank/DDBJ databases">
        <authorList>
            <person name="Amaro Gonzalez C."/>
        </authorList>
    </citation>
    <scope>NUCLEOTIDE SEQUENCE</scope>
</reference>
<keyword evidence="1" id="KW-1133">Transmembrane helix</keyword>